<feature type="chain" id="PRO_5020396453" evidence="1">
    <location>
        <begin position="21"/>
        <end position="147"/>
    </location>
</feature>
<evidence type="ECO:0000313" key="3">
    <source>
        <dbReference type="Proteomes" id="UP000268162"/>
    </source>
</evidence>
<reference evidence="3" key="1">
    <citation type="journal article" date="2018" name="Nat. Microbiol.">
        <title>Leveraging single-cell genomics to expand the fungal tree of life.</title>
        <authorList>
            <person name="Ahrendt S.R."/>
            <person name="Quandt C.A."/>
            <person name="Ciobanu D."/>
            <person name="Clum A."/>
            <person name="Salamov A."/>
            <person name="Andreopoulos B."/>
            <person name="Cheng J.F."/>
            <person name="Woyke T."/>
            <person name="Pelin A."/>
            <person name="Henrissat B."/>
            <person name="Reynolds N.K."/>
            <person name="Benny G.L."/>
            <person name="Smith M.E."/>
            <person name="James T.Y."/>
            <person name="Grigoriev I.V."/>
        </authorList>
    </citation>
    <scope>NUCLEOTIDE SEQUENCE [LARGE SCALE GENOMIC DNA]</scope>
    <source>
        <strain evidence="3">RSA 468</strain>
    </source>
</reference>
<keyword evidence="1" id="KW-0732">Signal</keyword>
<protein>
    <submittedName>
        <fullName evidence="2">Uncharacterized protein</fullName>
    </submittedName>
</protein>
<sequence length="147" mass="15774">MKFQLLVLVVAVLACQLVSARSLEKREVEAGAVKPTPQHLERRIFGSLLTMVAKYVAPTVINKVFGKSLTKGVFVIKLAPAADSRTQPILSTNVGPPQHILVIVGHLPAPLVPPYLSAPSSSLGVVIRPAVGTVTTWKFKHPTLPIM</sequence>
<feature type="signal peptide" evidence="1">
    <location>
        <begin position="1"/>
        <end position="20"/>
    </location>
</feature>
<organism evidence="2 3">
    <name type="scientific">Dimargaris cristalligena</name>
    <dbReference type="NCBI Taxonomy" id="215637"/>
    <lineage>
        <taxon>Eukaryota</taxon>
        <taxon>Fungi</taxon>
        <taxon>Fungi incertae sedis</taxon>
        <taxon>Zoopagomycota</taxon>
        <taxon>Kickxellomycotina</taxon>
        <taxon>Dimargaritomycetes</taxon>
        <taxon>Dimargaritales</taxon>
        <taxon>Dimargaritaceae</taxon>
        <taxon>Dimargaris</taxon>
    </lineage>
</organism>
<dbReference type="Proteomes" id="UP000268162">
    <property type="component" value="Unassembled WGS sequence"/>
</dbReference>
<evidence type="ECO:0000256" key="1">
    <source>
        <dbReference type="SAM" id="SignalP"/>
    </source>
</evidence>
<dbReference type="EMBL" id="ML002854">
    <property type="protein sequence ID" value="RKP35502.1"/>
    <property type="molecule type" value="Genomic_DNA"/>
</dbReference>
<proteinExistence type="predicted"/>
<keyword evidence="3" id="KW-1185">Reference proteome</keyword>
<gene>
    <name evidence="2" type="ORF">BJ085DRAFT_39371</name>
</gene>
<name>A0A4P9ZS46_9FUNG</name>
<dbReference type="AlphaFoldDB" id="A0A4P9ZS46"/>
<evidence type="ECO:0000313" key="2">
    <source>
        <dbReference type="EMBL" id="RKP35502.1"/>
    </source>
</evidence>
<dbReference type="PROSITE" id="PS51257">
    <property type="entry name" value="PROKAR_LIPOPROTEIN"/>
    <property type="match status" value="1"/>
</dbReference>
<accession>A0A4P9ZS46</accession>